<comment type="caution">
    <text evidence="1">The sequence shown here is derived from an EMBL/GenBank/DDBJ whole genome shotgun (WGS) entry which is preliminary data.</text>
</comment>
<organism evidence="1 2">
    <name type="scientific">Flavobacterium macrobrachii</name>
    <dbReference type="NCBI Taxonomy" id="591204"/>
    <lineage>
        <taxon>Bacteria</taxon>
        <taxon>Pseudomonadati</taxon>
        <taxon>Bacteroidota</taxon>
        <taxon>Flavobacteriia</taxon>
        <taxon>Flavobacteriales</taxon>
        <taxon>Flavobacteriaceae</taxon>
        <taxon>Flavobacterium</taxon>
    </lineage>
</organism>
<accession>A0ABS2CTV0</accession>
<protein>
    <submittedName>
        <fullName evidence="1">Uncharacterized protein</fullName>
    </submittedName>
</protein>
<evidence type="ECO:0000313" key="1">
    <source>
        <dbReference type="EMBL" id="MBM6498395.1"/>
    </source>
</evidence>
<proteinExistence type="predicted"/>
<keyword evidence="2" id="KW-1185">Reference proteome</keyword>
<gene>
    <name evidence="1" type="ORF">H9X54_003645</name>
</gene>
<dbReference type="EMBL" id="JACSOD020000425">
    <property type="protein sequence ID" value="MBM6498395.1"/>
    <property type="molecule type" value="Genomic_DNA"/>
</dbReference>
<dbReference type="RefSeq" id="WP_187657661.1">
    <property type="nucleotide sequence ID" value="NZ_JACSOD020000425.1"/>
</dbReference>
<name>A0ABS2CTV0_9FLAO</name>
<dbReference type="Proteomes" id="UP000759529">
    <property type="component" value="Unassembled WGS sequence"/>
</dbReference>
<evidence type="ECO:0000313" key="2">
    <source>
        <dbReference type="Proteomes" id="UP000759529"/>
    </source>
</evidence>
<reference evidence="1 2" key="1">
    <citation type="submission" date="2021-02" db="EMBL/GenBank/DDBJ databases">
        <authorList>
            <person name="Jung H.S."/>
            <person name="Chun B.H."/>
            <person name="Jeon C.O."/>
        </authorList>
    </citation>
    <scope>NUCLEOTIDE SEQUENCE [LARGE SCALE GENOMIC DNA]</scope>
    <source>
        <strain evidence="1 2">LMG 25203</strain>
    </source>
</reference>
<sequence length="133" mass="15822">MCIVSKNIKFCTCKSTSIEQLNHYWLLHRRNKDKNEIIIGEVMLPSFATNDEQNLQTLEIRLNELDAFDFETAFKNKDILEIVLHNKDASKRRMYAFEHKKSKWVKKKIDYFYTSGHCDTIQFGKLKKIFSPQ</sequence>